<name>A0AA41L216_9BURK</name>
<dbReference type="Pfam" id="PF00128">
    <property type="entry name" value="Alpha-amylase"/>
    <property type="match status" value="1"/>
</dbReference>
<dbReference type="InterPro" id="IPR006047">
    <property type="entry name" value="GH13_cat_dom"/>
</dbReference>
<reference evidence="3" key="2">
    <citation type="submission" date="2022-03" db="EMBL/GenBank/DDBJ databases">
        <title>Genome Encyclopedia of Bacteria and Archaea VI: Functional Genomics of Type Strains.</title>
        <authorList>
            <person name="Whitman W."/>
        </authorList>
    </citation>
    <scope>NUCLEOTIDE SEQUENCE</scope>
    <source>
        <strain evidence="3">HSC-15S17</strain>
    </source>
</reference>
<dbReference type="EC" id="2.4.1.4" evidence="3"/>
<dbReference type="RefSeq" id="WP_217942483.1">
    <property type="nucleotide sequence ID" value="NZ_JAHTGR010000005.1"/>
</dbReference>
<dbReference type="GO" id="GO:0047669">
    <property type="term" value="F:amylosucrase activity"/>
    <property type="evidence" value="ECO:0007669"/>
    <property type="project" value="UniProtKB-EC"/>
</dbReference>
<dbReference type="PANTHER" id="PTHR10357">
    <property type="entry name" value="ALPHA-AMYLASE FAMILY MEMBER"/>
    <property type="match status" value="1"/>
</dbReference>
<keyword evidence="5" id="KW-1185">Reference proteome</keyword>
<comment type="caution">
    <text evidence="2">The sequence shown here is derived from an EMBL/GenBank/DDBJ whole genome shotgun (WGS) entry which is preliminary data.</text>
</comment>
<dbReference type="Proteomes" id="UP001155901">
    <property type="component" value="Unassembled WGS sequence"/>
</dbReference>
<organism evidence="2 4">
    <name type="scientific">Duganella violaceipulchra</name>
    <dbReference type="NCBI Taxonomy" id="2849652"/>
    <lineage>
        <taxon>Bacteria</taxon>
        <taxon>Pseudomonadati</taxon>
        <taxon>Pseudomonadota</taxon>
        <taxon>Betaproteobacteria</taxon>
        <taxon>Burkholderiales</taxon>
        <taxon>Oxalobacteraceae</taxon>
        <taxon>Telluria group</taxon>
        <taxon>Duganella</taxon>
    </lineage>
</organism>
<dbReference type="Proteomes" id="UP001162889">
    <property type="component" value="Unassembled WGS sequence"/>
</dbReference>
<evidence type="ECO:0000313" key="5">
    <source>
        <dbReference type="Proteomes" id="UP001162889"/>
    </source>
</evidence>
<keyword evidence="3" id="KW-0328">Glycosyltransferase</keyword>
<feature type="domain" description="Glycosyl hydrolase family 13 catalytic" evidence="1">
    <location>
        <begin position="92"/>
        <end position="518"/>
    </location>
</feature>
<dbReference type="GO" id="GO:0005975">
    <property type="term" value="P:carbohydrate metabolic process"/>
    <property type="evidence" value="ECO:0007669"/>
    <property type="project" value="InterPro"/>
</dbReference>
<dbReference type="PANTHER" id="PTHR10357:SF213">
    <property type="entry name" value="ALPHA AMYLASE CATALYTIC REGION"/>
    <property type="match status" value="1"/>
</dbReference>
<keyword evidence="3" id="KW-0808">Transferase</keyword>
<dbReference type="EMBL" id="JAHTGR010000005">
    <property type="protein sequence ID" value="MBV6321703.1"/>
    <property type="molecule type" value="Genomic_DNA"/>
</dbReference>
<sequence length="619" mass="67915">MPSKVMSDRLLAVLSDDLRPLAAQRLAAAEPVLRRLLAGLYGERADFDAWLGELMESLGVLYAARPAELRALDAQRAAQPEWFLSQRMLGYCAYVQKFGGDLNGVAARIPYLRELGVSYLHLLPFLRPRAGENDGGFAVSSFDEVDPALGSNADLDALTAQLRAAGISLCSDFILNHVADDHAWARAAKAGDADARAMFHVFPDRAMPDRHERTLGQVFPQVAPGNFSFIEELDGWAWTTFYPYQWDLNYANPAVFAAMAAALLRLANRGVEVFRLDSTAFLWKREGTNSMNQPEAHQLLQALRAIVDIVAPGVLLKAEAIVPTRELPAYLGSAEAPECHIAYHSSLMAAGWVALAEQGTGVLREVIRNTPALPAAATWLSYVRCHDDIGWNVLRAEASADGSDSAVRLARAARFFSGAEGSYAIGAAFQSTDPNAAHGSNGMAASLTGLQAARTDEERALALRRMLLLHGLALSFGALPVLYMGDELAMENDYSYQDRPQHAMDSRWLQRPVFDQQRWKHRYDVSTVPGTMHQALAKLVRIRGRHDALAANASRTLLVDAPDGMLALARGERFLTLMNFSGQPQSYALQGAWRDCVAEQATGGMLVLEPYAMYWLERE</sequence>
<proteinExistence type="predicted"/>
<dbReference type="SMART" id="SM00642">
    <property type="entry name" value="Aamy"/>
    <property type="match status" value="1"/>
</dbReference>
<gene>
    <name evidence="2" type="ORF">KVP70_12200</name>
    <name evidence="3" type="ORF">L1274_004919</name>
</gene>
<evidence type="ECO:0000313" key="4">
    <source>
        <dbReference type="Proteomes" id="UP001155901"/>
    </source>
</evidence>
<dbReference type="EMBL" id="JALJZU010000010">
    <property type="protein sequence ID" value="MCP2011173.1"/>
    <property type="molecule type" value="Genomic_DNA"/>
</dbReference>
<evidence type="ECO:0000313" key="2">
    <source>
        <dbReference type="EMBL" id="MBV6321703.1"/>
    </source>
</evidence>
<reference evidence="2" key="1">
    <citation type="submission" date="2021-07" db="EMBL/GenBank/DDBJ databases">
        <title>Characterization of violacein-producing bacteria and related species.</title>
        <authorList>
            <person name="Wilson H.S."/>
            <person name="De Leon M.E."/>
        </authorList>
    </citation>
    <scope>NUCLEOTIDE SEQUENCE</scope>
    <source>
        <strain evidence="2">HSC-15S17</strain>
    </source>
</reference>
<dbReference type="AlphaFoldDB" id="A0AA41L216"/>
<accession>A0AA41L216</accession>
<evidence type="ECO:0000259" key="1">
    <source>
        <dbReference type="SMART" id="SM00642"/>
    </source>
</evidence>
<protein>
    <submittedName>
        <fullName evidence="2">Amylosucrase</fullName>
        <ecNumber evidence="3">2.4.1.4</ecNumber>
    </submittedName>
</protein>
<evidence type="ECO:0000313" key="3">
    <source>
        <dbReference type="EMBL" id="MCP2011173.1"/>
    </source>
</evidence>